<feature type="transmembrane region" description="Helical" evidence="6">
    <location>
        <begin position="131"/>
        <end position="156"/>
    </location>
</feature>
<dbReference type="PROSITE" id="PS50850">
    <property type="entry name" value="MFS"/>
    <property type="match status" value="1"/>
</dbReference>
<feature type="domain" description="Major facilitator superfamily (MFS) profile" evidence="7">
    <location>
        <begin position="6"/>
        <end position="188"/>
    </location>
</feature>
<evidence type="ECO:0000256" key="1">
    <source>
        <dbReference type="ARBA" id="ARBA00004651"/>
    </source>
</evidence>
<gene>
    <name evidence="8" type="ORF">SAMN04487907_11136</name>
</gene>
<organism evidence="8 9">
    <name type="scientific">Zunongwangia mangrovi</name>
    <dbReference type="NCBI Taxonomy" id="1334022"/>
    <lineage>
        <taxon>Bacteria</taxon>
        <taxon>Pseudomonadati</taxon>
        <taxon>Bacteroidota</taxon>
        <taxon>Flavobacteriia</taxon>
        <taxon>Flavobacteriales</taxon>
        <taxon>Flavobacteriaceae</taxon>
        <taxon>Zunongwangia</taxon>
    </lineage>
</organism>
<dbReference type="PANTHER" id="PTHR43124:SF3">
    <property type="entry name" value="CHLORAMPHENICOL EFFLUX PUMP RV0191"/>
    <property type="match status" value="1"/>
</dbReference>
<comment type="subcellular location">
    <subcellularLocation>
        <location evidence="1">Cell membrane</location>
        <topology evidence="1">Multi-pass membrane protein</topology>
    </subcellularLocation>
</comment>
<keyword evidence="9" id="KW-1185">Reference proteome</keyword>
<dbReference type="Proteomes" id="UP000199438">
    <property type="component" value="Unassembled WGS sequence"/>
</dbReference>
<dbReference type="GO" id="GO:0022857">
    <property type="term" value="F:transmembrane transporter activity"/>
    <property type="evidence" value="ECO:0007669"/>
    <property type="project" value="InterPro"/>
</dbReference>
<feature type="transmembrane region" description="Helical" evidence="6">
    <location>
        <begin position="7"/>
        <end position="28"/>
    </location>
</feature>
<evidence type="ECO:0000259" key="7">
    <source>
        <dbReference type="PROSITE" id="PS50850"/>
    </source>
</evidence>
<evidence type="ECO:0000256" key="4">
    <source>
        <dbReference type="ARBA" id="ARBA00022989"/>
    </source>
</evidence>
<name>A0A1I1MSV9_9FLAO</name>
<keyword evidence="3 6" id="KW-0812">Transmembrane</keyword>
<evidence type="ECO:0000256" key="3">
    <source>
        <dbReference type="ARBA" id="ARBA00022692"/>
    </source>
</evidence>
<keyword evidence="2" id="KW-1003">Cell membrane</keyword>
<dbReference type="AlphaFoldDB" id="A0A1I1MSV9"/>
<accession>A0A1I1MSV9</accession>
<dbReference type="PANTHER" id="PTHR43124">
    <property type="entry name" value="PURINE EFFLUX PUMP PBUE"/>
    <property type="match status" value="1"/>
</dbReference>
<dbReference type="InterPro" id="IPR036259">
    <property type="entry name" value="MFS_trans_sf"/>
</dbReference>
<protein>
    <submittedName>
        <fullName evidence="8">Major Facilitator Superfamily protein</fullName>
    </submittedName>
</protein>
<evidence type="ECO:0000313" key="8">
    <source>
        <dbReference type="EMBL" id="SFC88449.1"/>
    </source>
</evidence>
<reference evidence="9" key="1">
    <citation type="submission" date="2016-10" db="EMBL/GenBank/DDBJ databases">
        <authorList>
            <person name="Varghese N."/>
            <person name="Submissions S."/>
        </authorList>
    </citation>
    <scope>NUCLEOTIDE SEQUENCE [LARGE SCALE GENOMIC DNA]</scope>
    <source>
        <strain evidence="9">DSM 24499</strain>
    </source>
</reference>
<dbReference type="InterPro" id="IPR011701">
    <property type="entry name" value="MFS"/>
</dbReference>
<feature type="transmembrane region" description="Helical" evidence="6">
    <location>
        <begin position="71"/>
        <end position="90"/>
    </location>
</feature>
<proteinExistence type="predicted"/>
<dbReference type="InterPro" id="IPR020846">
    <property type="entry name" value="MFS_dom"/>
</dbReference>
<dbReference type="SUPFAM" id="SSF103473">
    <property type="entry name" value="MFS general substrate transporter"/>
    <property type="match status" value="1"/>
</dbReference>
<evidence type="ECO:0000256" key="6">
    <source>
        <dbReference type="SAM" id="Phobius"/>
    </source>
</evidence>
<keyword evidence="4 6" id="KW-1133">Transmembrane helix</keyword>
<sequence>MRKKSILIGFSLTIFSFGALFGTFTYLSPILSNISGFTENQITLILLLYGVSVGFGNLLGGKFSNTDPAKLLTVLFGILLLTFGLLFLFLPYKIPTLVLVAIMGLAGFASVPVMQLYIIQLSEKYSPGTEDVVSVLNISAFNIGIAVGSFLGGILISTSLGLLSITIMSTVFSLIAMLMASISIQIEK</sequence>
<dbReference type="GO" id="GO:0005886">
    <property type="term" value="C:plasma membrane"/>
    <property type="evidence" value="ECO:0007669"/>
    <property type="project" value="UniProtKB-SubCell"/>
</dbReference>
<feature type="transmembrane region" description="Helical" evidence="6">
    <location>
        <begin position="162"/>
        <end position="184"/>
    </location>
</feature>
<dbReference type="Pfam" id="PF07690">
    <property type="entry name" value="MFS_1"/>
    <property type="match status" value="1"/>
</dbReference>
<dbReference type="InterPro" id="IPR050189">
    <property type="entry name" value="MFS_Efflux_Transporters"/>
</dbReference>
<evidence type="ECO:0000256" key="5">
    <source>
        <dbReference type="ARBA" id="ARBA00023136"/>
    </source>
</evidence>
<evidence type="ECO:0000313" key="9">
    <source>
        <dbReference type="Proteomes" id="UP000199438"/>
    </source>
</evidence>
<dbReference type="STRING" id="1334022.SAMN04487907_11136"/>
<dbReference type="Gene3D" id="1.20.1250.20">
    <property type="entry name" value="MFS general substrate transporter like domains"/>
    <property type="match status" value="1"/>
</dbReference>
<feature type="transmembrane region" description="Helical" evidence="6">
    <location>
        <begin position="96"/>
        <end position="119"/>
    </location>
</feature>
<evidence type="ECO:0000256" key="2">
    <source>
        <dbReference type="ARBA" id="ARBA00022475"/>
    </source>
</evidence>
<keyword evidence="5 6" id="KW-0472">Membrane</keyword>
<feature type="transmembrane region" description="Helical" evidence="6">
    <location>
        <begin position="40"/>
        <end position="59"/>
    </location>
</feature>
<dbReference type="EMBL" id="FOKV01000011">
    <property type="protein sequence ID" value="SFC88449.1"/>
    <property type="molecule type" value="Genomic_DNA"/>
</dbReference>